<dbReference type="PROSITE" id="PS50209">
    <property type="entry name" value="CARD"/>
    <property type="match status" value="1"/>
</dbReference>
<accession>A0A1S3I692</accession>
<dbReference type="RefSeq" id="XP_013393795.1">
    <property type="nucleotide sequence ID" value="XM_013538341.1"/>
</dbReference>
<proteinExistence type="predicted"/>
<gene>
    <name evidence="4" type="primary">LOC106161396</name>
</gene>
<dbReference type="Pfam" id="PF00619">
    <property type="entry name" value="CARD"/>
    <property type="match status" value="1"/>
</dbReference>
<dbReference type="InterPro" id="IPR057263">
    <property type="entry name" value="COR-B"/>
</dbReference>
<keyword evidence="3" id="KW-1185">Reference proteome</keyword>
<evidence type="ECO:0000313" key="3">
    <source>
        <dbReference type="Proteomes" id="UP000085678"/>
    </source>
</evidence>
<sequence>MRFTRNKAHTLHEDIFTRGIISRQAMSCLCEPFNLSPTEVDAMIDLLLKLELCFQVQEHESNLSFHFPCLLQEKRQPELETKWPSKVPPDINQLTLQVIFPYRCPDGLYEKFSVRQHKHLGHLKTKRMDWRNGMYAELERCKMLLTKGRDQQNLSPGQDPDWIISIAVRGTDLFDQWQVLKRAHRDLMDIIHEDWRGLRYDKYLVCPHCMSEDNEDSEHQPLLLEETPNVPLTTIQDPEEVHVPIKRKRYTQKSPTLFPGEFLDQPNVSGFGPKEKQVTCVKTGVSIPANLVYPPSWHEVLRKQKTELCENITGPCLLDMLNKFFQEGIITDREMATVKKEPSANKVICPEKTGLSLDILTRKSGRAFDILCQCFQNQGQTHLLELIK</sequence>
<reference evidence="4" key="1">
    <citation type="submission" date="2025-08" db="UniProtKB">
        <authorList>
            <consortium name="RefSeq"/>
        </authorList>
    </citation>
    <scope>IDENTIFICATION</scope>
    <source>
        <tissue evidence="4">Gonads</tissue>
    </source>
</reference>
<dbReference type="Proteomes" id="UP000085678">
    <property type="component" value="Unplaced"/>
</dbReference>
<evidence type="ECO:0000259" key="2">
    <source>
        <dbReference type="PROSITE" id="PS50209"/>
    </source>
</evidence>
<keyword evidence="1" id="KW-0677">Repeat</keyword>
<name>A0A1S3I692_LINAN</name>
<dbReference type="CDD" id="cd01671">
    <property type="entry name" value="CARD"/>
    <property type="match status" value="1"/>
</dbReference>
<dbReference type="InParanoid" id="A0A1S3I692"/>
<evidence type="ECO:0000313" key="4">
    <source>
        <dbReference type="RefSeq" id="XP_013393795.1"/>
    </source>
</evidence>
<dbReference type="SUPFAM" id="SSF47986">
    <property type="entry name" value="DEATH domain"/>
    <property type="match status" value="1"/>
</dbReference>
<dbReference type="OrthoDB" id="676979at2759"/>
<dbReference type="Gene3D" id="1.10.533.10">
    <property type="entry name" value="Death Domain, Fas"/>
    <property type="match status" value="1"/>
</dbReference>
<dbReference type="InterPro" id="IPR001315">
    <property type="entry name" value="CARD"/>
</dbReference>
<dbReference type="AlphaFoldDB" id="A0A1S3I692"/>
<dbReference type="KEGG" id="lak:106161396"/>
<protein>
    <submittedName>
        <fullName evidence="4">Uncharacterized protein LOC106161396</fullName>
    </submittedName>
</protein>
<dbReference type="Pfam" id="PF25497">
    <property type="entry name" value="COR-B"/>
    <property type="match status" value="1"/>
</dbReference>
<organism evidence="3 4">
    <name type="scientific">Lingula anatina</name>
    <name type="common">Brachiopod</name>
    <name type="synonym">Lingula unguis</name>
    <dbReference type="NCBI Taxonomy" id="7574"/>
    <lineage>
        <taxon>Eukaryota</taxon>
        <taxon>Metazoa</taxon>
        <taxon>Spiralia</taxon>
        <taxon>Lophotrochozoa</taxon>
        <taxon>Brachiopoda</taxon>
        <taxon>Linguliformea</taxon>
        <taxon>Lingulata</taxon>
        <taxon>Lingulida</taxon>
        <taxon>Linguloidea</taxon>
        <taxon>Lingulidae</taxon>
        <taxon>Lingula</taxon>
    </lineage>
</organism>
<dbReference type="GO" id="GO:0042981">
    <property type="term" value="P:regulation of apoptotic process"/>
    <property type="evidence" value="ECO:0007669"/>
    <property type="project" value="InterPro"/>
</dbReference>
<dbReference type="GeneID" id="106161396"/>
<feature type="domain" description="CARD" evidence="2">
    <location>
        <begin position="299"/>
        <end position="388"/>
    </location>
</feature>
<dbReference type="InterPro" id="IPR011029">
    <property type="entry name" value="DEATH-like_dom_sf"/>
</dbReference>
<evidence type="ECO:0000256" key="1">
    <source>
        <dbReference type="ARBA" id="ARBA00022737"/>
    </source>
</evidence>
<dbReference type="STRING" id="7574.A0A1S3I692"/>